<proteinExistence type="predicted"/>
<dbReference type="EMBL" id="CATNWA010017985">
    <property type="protein sequence ID" value="CAI9604529.1"/>
    <property type="molecule type" value="Genomic_DNA"/>
</dbReference>
<evidence type="ECO:0000313" key="2">
    <source>
        <dbReference type="Proteomes" id="UP001162483"/>
    </source>
</evidence>
<keyword evidence="2" id="KW-1185">Reference proteome</keyword>
<protein>
    <submittedName>
        <fullName evidence="1">Uncharacterized protein</fullName>
    </submittedName>
</protein>
<name>A0ABN9G5A9_9NEOB</name>
<gene>
    <name evidence="1" type="ORF">SPARVUS_LOCUS13474790</name>
</gene>
<comment type="caution">
    <text evidence="1">The sequence shown here is derived from an EMBL/GenBank/DDBJ whole genome shotgun (WGS) entry which is preliminary data.</text>
</comment>
<accession>A0ABN9G5A9</accession>
<organism evidence="1 2">
    <name type="scientific">Staurois parvus</name>
    <dbReference type="NCBI Taxonomy" id="386267"/>
    <lineage>
        <taxon>Eukaryota</taxon>
        <taxon>Metazoa</taxon>
        <taxon>Chordata</taxon>
        <taxon>Craniata</taxon>
        <taxon>Vertebrata</taxon>
        <taxon>Euteleostomi</taxon>
        <taxon>Amphibia</taxon>
        <taxon>Batrachia</taxon>
        <taxon>Anura</taxon>
        <taxon>Neobatrachia</taxon>
        <taxon>Ranoidea</taxon>
        <taxon>Ranidae</taxon>
        <taxon>Staurois</taxon>
    </lineage>
</organism>
<reference evidence="1" key="1">
    <citation type="submission" date="2023-05" db="EMBL/GenBank/DDBJ databases">
        <authorList>
            <person name="Stuckert A."/>
        </authorList>
    </citation>
    <scope>NUCLEOTIDE SEQUENCE</scope>
</reference>
<sequence>MQQSASTSATLPFGELAIIGLVHPGLSHTSTAVSLGDVASPVRAVQAGAVARTSIVPQPPRIHTLTRRAPSILPDVLANPEWQPTNSAAPVLPPFTTQPGIQVETANLPTLLDFFGAVFHRRSVCIDFGSKQFICSTIYRRQPRFKPCQTIRMETHYGFRMLIFFRPNPQHGHY</sequence>
<dbReference type="Proteomes" id="UP001162483">
    <property type="component" value="Unassembled WGS sequence"/>
</dbReference>
<evidence type="ECO:0000313" key="1">
    <source>
        <dbReference type="EMBL" id="CAI9604529.1"/>
    </source>
</evidence>